<gene>
    <name evidence="2" type="ORF">BPOR_0383g00030</name>
</gene>
<accession>A0A4Z1KHM1</accession>
<feature type="region of interest" description="Disordered" evidence="1">
    <location>
        <begin position="1"/>
        <end position="20"/>
    </location>
</feature>
<evidence type="ECO:0000256" key="1">
    <source>
        <dbReference type="SAM" id="MobiDB-lite"/>
    </source>
</evidence>
<protein>
    <submittedName>
        <fullName evidence="2">Uncharacterized protein</fullName>
    </submittedName>
</protein>
<dbReference type="Proteomes" id="UP000297280">
    <property type="component" value="Unassembled WGS sequence"/>
</dbReference>
<dbReference type="EMBL" id="PQXO01000382">
    <property type="protein sequence ID" value="TGO85577.1"/>
    <property type="molecule type" value="Genomic_DNA"/>
</dbReference>
<evidence type="ECO:0000313" key="2">
    <source>
        <dbReference type="EMBL" id="TGO85577.1"/>
    </source>
</evidence>
<sequence>MKGIVEKKSPKDTGETRNISETKRREISRYIPREASLHLIDLSLDIINLITESLPPSSIVLFGLTCHISETSLTAPIWRPDTDSRQSDASETDAGLQLHHILKNWNYIIPSPFAKQMKWMDDDIFSVIRAAMSIMTMVKDAKRLNEEVEFGALTKGQRRIRNSTKLAGGLFFKCPQPGGRRKYSWRRLSEDERFELTDLMQLWAPRVDSLEYELDLHRRLRRSQYMMTSYAVGRN</sequence>
<keyword evidence="3" id="KW-1185">Reference proteome</keyword>
<name>A0A4Z1KHM1_9HELO</name>
<organism evidence="2 3">
    <name type="scientific">Botrytis porri</name>
    <dbReference type="NCBI Taxonomy" id="87229"/>
    <lineage>
        <taxon>Eukaryota</taxon>
        <taxon>Fungi</taxon>
        <taxon>Dikarya</taxon>
        <taxon>Ascomycota</taxon>
        <taxon>Pezizomycotina</taxon>
        <taxon>Leotiomycetes</taxon>
        <taxon>Helotiales</taxon>
        <taxon>Sclerotiniaceae</taxon>
        <taxon>Botrytis</taxon>
    </lineage>
</organism>
<dbReference type="AlphaFoldDB" id="A0A4Z1KHM1"/>
<proteinExistence type="predicted"/>
<comment type="caution">
    <text evidence="2">The sequence shown here is derived from an EMBL/GenBank/DDBJ whole genome shotgun (WGS) entry which is preliminary data.</text>
</comment>
<reference evidence="2 3" key="1">
    <citation type="submission" date="2017-12" db="EMBL/GenBank/DDBJ databases">
        <title>Comparative genomics of Botrytis spp.</title>
        <authorList>
            <person name="Valero-Jimenez C.A."/>
            <person name="Tapia P."/>
            <person name="Veloso J."/>
            <person name="Silva-Moreno E."/>
            <person name="Staats M."/>
            <person name="Valdes J.H."/>
            <person name="Van Kan J.A.L."/>
        </authorList>
    </citation>
    <scope>NUCLEOTIDE SEQUENCE [LARGE SCALE GENOMIC DNA]</scope>
    <source>
        <strain evidence="2 3">MUCL3349</strain>
    </source>
</reference>
<evidence type="ECO:0000313" key="3">
    <source>
        <dbReference type="Proteomes" id="UP000297280"/>
    </source>
</evidence>